<dbReference type="KEGG" id="man:A11S_1357"/>
<accession>M4VJD5</accession>
<feature type="compositionally biased region" description="Polar residues" evidence="1">
    <location>
        <begin position="77"/>
        <end position="91"/>
    </location>
</feature>
<evidence type="ECO:0000313" key="3">
    <source>
        <dbReference type="EMBL" id="AGH98166.1"/>
    </source>
</evidence>
<protein>
    <submittedName>
        <fullName evidence="3">Eukaryotic translation initiation factor 3 subunit 10</fullName>
    </submittedName>
</protein>
<evidence type="ECO:0000313" key="4">
    <source>
        <dbReference type="Proteomes" id="UP000011932"/>
    </source>
</evidence>
<reference evidence="3 4" key="1">
    <citation type="journal article" date="2013" name="ISME J.">
        <title>By their genes ye shall know them: genomic signatures of predatory bacteria.</title>
        <authorList>
            <person name="Pasternak Z."/>
            <person name="Pietrokovski S."/>
            <person name="Rotem O."/>
            <person name="Gophna U."/>
            <person name="Lurie-Weinberger M.N."/>
            <person name="Jurkevitch E."/>
        </authorList>
    </citation>
    <scope>NUCLEOTIDE SEQUENCE [LARGE SCALE GENOMIC DNA]</scope>
    <source>
        <strain evidence="3">EPB</strain>
    </source>
</reference>
<dbReference type="STRING" id="349215.A11S_1357"/>
<dbReference type="InterPro" id="IPR025430">
    <property type="entry name" value="DUF4167"/>
</dbReference>
<dbReference type="Pfam" id="PF13763">
    <property type="entry name" value="DUF4167"/>
    <property type="match status" value="1"/>
</dbReference>
<keyword evidence="3" id="KW-0396">Initiation factor</keyword>
<gene>
    <name evidence="3" type="ORF">A11S_1357</name>
</gene>
<name>M4VJD5_9BACT</name>
<dbReference type="GO" id="GO:0003743">
    <property type="term" value="F:translation initiation factor activity"/>
    <property type="evidence" value="ECO:0007669"/>
    <property type="project" value="UniProtKB-KW"/>
</dbReference>
<evidence type="ECO:0000259" key="2">
    <source>
        <dbReference type="Pfam" id="PF13763"/>
    </source>
</evidence>
<keyword evidence="3" id="KW-0648">Protein biosynthesis</keyword>
<proteinExistence type="predicted"/>
<dbReference type="EMBL" id="CP003538">
    <property type="protein sequence ID" value="AGH98166.1"/>
    <property type="molecule type" value="Genomic_DNA"/>
</dbReference>
<evidence type="ECO:0000256" key="1">
    <source>
        <dbReference type="SAM" id="MobiDB-lite"/>
    </source>
</evidence>
<dbReference type="PATRIC" id="fig|349215.9.peg.1307"/>
<organism evidence="3 4">
    <name type="scientific">Micavibrio aeruginosavorus EPB</name>
    <dbReference type="NCBI Taxonomy" id="349215"/>
    <lineage>
        <taxon>Bacteria</taxon>
        <taxon>Pseudomonadati</taxon>
        <taxon>Bdellovibrionota</taxon>
        <taxon>Bdellovibrionia</taxon>
        <taxon>Bdellovibrionales</taxon>
        <taxon>Pseudobdellovibrionaceae</taxon>
        <taxon>Micavibrio</taxon>
    </lineage>
</organism>
<dbReference type="AlphaFoldDB" id="M4VJD5"/>
<sequence>MQVFDSNGPEVRIRGTAHQIVEKYQTLAKDANAMGDRVLAESYLQHAEHYQRIISSWNDYAPVVNEAQSMDAVDLSAQPQPSVQPRHQPQKAQEADLGLPSSIVGARVDVGSEMADA</sequence>
<dbReference type="HOGENOM" id="CLU_2094031_0_0_5"/>
<feature type="region of interest" description="Disordered" evidence="1">
    <location>
        <begin position="74"/>
        <end position="99"/>
    </location>
</feature>
<dbReference type="OrthoDB" id="9816310at2"/>
<feature type="domain" description="DUF4167" evidence="2">
    <location>
        <begin position="2"/>
        <end position="56"/>
    </location>
</feature>
<dbReference type="Proteomes" id="UP000011932">
    <property type="component" value="Chromosome"/>
</dbReference>